<protein>
    <submittedName>
        <fullName evidence="4">Phage tail tape measure protein</fullName>
    </submittedName>
</protein>
<dbReference type="NCBIfam" id="TIGR01760">
    <property type="entry name" value="tape_meas_TP901"/>
    <property type="match status" value="1"/>
</dbReference>
<evidence type="ECO:0000313" key="4">
    <source>
        <dbReference type="EMBL" id="RCV87489.1"/>
    </source>
</evidence>
<feature type="domain" description="Phage tail tape measure protein" evidence="3">
    <location>
        <begin position="101"/>
        <end position="287"/>
    </location>
</feature>
<organism evidence="4 5">
    <name type="scientific">Billgrantia montanilacus</name>
    <dbReference type="NCBI Taxonomy" id="2282305"/>
    <lineage>
        <taxon>Bacteria</taxon>
        <taxon>Pseudomonadati</taxon>
        <taxon>Pseudomonadota</taxon>
        <taxon>Gammaproteobacteria</taxon>
        <taxon>Oceanospirillales</taxon>
        <taxon>Halomonadaceae</taxon>
        <taxon>Billgrantia</taxon>
    </lineage>
</organism>
<dbReference type="RefSeq" id="WP_114480198.1">
    <property type="nucleotide sequence ID" value="NZ_QPII01000015.1"/>
</dbReference>
<accession>A0A368TRW5</accession>
<sequence>MADLEKSVAIIFEGVDAMGAGVTSVTRQLDNVAGSVQGAAQPLADFTFGVLKAQTALLATGAAVTGLAVKVSGDFDASFREITTLLDESGDSLDGLRSGILDYATDSTQSIDTITGAYYNLISAGNDTAESMTLLGAAEQLAVGGKTNLDTAARSLAGTLSAYGAEASEASDYTDTLFVAMANGMTTIGELASSLPNITGLASQLGVDFETLSSAVSALTTTGLSTSQAVTQVGAALNSIMGPSQQARTLAEELGIEFNATALRSMGLADFMDMLAEATGGSEEQMRILFGSSEATKGMLSLMGPVAEAFADGLEDMENKAGATATAFEKMAGTVEQGSQKIKNAMTVALINLGDPLLDSFGGIQEAIAAIFNAIGISLNDGQLNQFVEQLESVFQAMEAKLQAVAANLPEALESADWSGFLNGIEAIREAIGGIFNNADITSAEGLASVIQTLGTGFEMLSQYTAGTITALVPFIEQLADLASWIMKIDPEWVALLGKIGGGAVVLTTVLSVFSSLLGIINGLAGAKGAIPVMTAATGKLVAVMGATGAAGLVGAAGLAAGALVYLTGKAVDYVVGIGDIEEAQGKLLDAVDESAKGMVENYDDLFDAIEDGTVVWDHATAQWIRSTGEVNTALGAMARGTDEATTSTRTISDAAVKAAQSVAGTGTSIMEGVNAWNEWRAALEAANRQADQTAQAHSTNADTLWNYIHGIEESAGAWERLNDNSYQAVDNSRQVEEALGKVRSQFEAGMIDEDVYDAMVATLNDMKDGSVEAASGISILGRDMEEAGKKVDLTTDQFFELEKQMNELASNERIKAMEFTASISVAEIEADARKVEAILSATSDVVTGLAESSASMWDTLAGGDLSMSQRWDLEGAIQQQLDIQREAADQQKRVIDAQISNLEARTQALRDGEGLIKIESDGLEPALEMIMWNIIERVQLRANAEGAEFLLGINGGAA</sequence>
<reference evidence="4 5" key="1">
    <citation type="submission" date="2018-07" db="EMBL/GenBank/DDBJ databases">
        <title>Halomonas montanilacus sp. nov., isolated from Lake Pengyan on Tibetan Plateau.</title>
        <authorList>
            <person name="Lu H."/>
            <person name="Xing P."/>
            <person name="Wu Q."/>
        </authorList>
    </citation>
    <scope>NUCLEOTIDE SEQUENCE [LARGE SCALE GENOMIC DNA]</scope>
    <source>
        <strain evidence="4 5">PYC7W</strain>
    </source>
</reference>
<proteinExistence type="predicted"/>
<dbReference type="InterPro" id="IPR010090">
    <property type="entry name" value="Phage_tape_meas"/>
</dbReference>
<keyword evidence="5" id="KW-1185">Reference proteome</keyword>
<evidence type="ECO:0000259" key="3">
    <source>
        <dbReference type="Pfam" id="PF10145"/>
    </source>
</evidence>
<evidence type="ECO:0000256" key="1">
    <source>
        <dbReference type="ARBA" id="ARBA00022612"/>
    </source>
</evidence>
<keyword evidence="1" id="KW-1188">Viral release from host cell</keyword>
<evidence type="ECO:0000313" key="5">
    <source>
        <dbReference type="Proteomes" id="UP000252405"/>
    </source>
</evidence>
<dbReference type="PANTHER" id="PTHR37813:SF1">
    <property type="entry name" value="FELS-2 PROPHAGE PROTEIN"/>
    <property type="match status" value="1"/>
</dbReference>
<dbReference type="OrthoDB" id="6132256at2"/>
<dbReference type="AlphaFoldDB" id="A0A368TRW5"/>
<dbReference type="Proteomes" id="UP000252405">
    <property type="component" value="Unassembled WGS sequence"/>
</dbReference>
<feature type="transmembrane region" description="Helical" evidence="2">
    <location>
        <begin position="493"/>
        <end position="520"/>
    </location>
</feature>
<feature type="transmembrane region" description="Helical" evidence="2">
    <location>
        <begin position="541"/>
        <end position="567"/>
    </location>
</feature>
<dbReference type="PANTHER" id="PTHR37813">
    <property type="entry name" value="FELS-2 PROPHAGE PROTEIN"/>
    <property type="match status" value="1"/>
</dbReference>
<keyword evidence="2" id="KW-0812">Transmembrane</keyword>
<keyword evidence="2" id="KW-1133">Transmembrane helix</keyword>
<name>A0A368TRW5_9GAMM</name>
<gene>
    <name evidence="4" type="ORF">DU505_17100</name>
</gene>
<dbReference type="Pfam" id="PF10145">
    <property type="entry name" value="PhageMin_Tail"/>
    <property type="match status" value="1"/>
</dbReference>
<evidence type="ECO:0000256" key="2">
    <source>
        <dbReference type="SAM" id="Phobius"/>
    </source>
</evidence>
<dbReference type="EMBL" id="QPII01000015">
    <property type="protein sequence ID" value="RCV87489.1"/>
    <property type="molecule type" value="Genomic_DNA"/>
</dbReference>
<keyword evidence="2" id="KW-0472">Membrane</keyword>
<comment type="caution">
    <text evidence="4">The sequence shown here is derived from an EMBL/GenBank/DDBJ whole genome shotgun (WGS) entry which is preliminary data.</text>
</comment>